<gene>
    <name evidence="1" type="ORF">GCM10017620_14930</name>
</gene>
<reference evidence="1" key="2">
    <citation type="submission" date="2023-01" db="EMBL/GenBank/DDBJ databases">
        <authorList>
            <person name="Sun Q."/>
            <person name="Evtushenko L."/>
        </authorList>
    </citation>
    <scope>NUCLEOTIDE SEQUENCE</scope>
    <source>
        <strain evidence="1">VKM B-1499</strain>
    </source>
</reference>
<dbReference type="Proteomes" id="UP001143509">
    <property type="component" value="Unassembled WGS sequence"/>
</dbReference>
<protein>
    <submittedName>
        <fullName evidence="1">Uncharacterized protein</fullName>
    </submittedName>
</protein>
<name>A0ABQ5T6X8_9CAUL</name>
<accession>A0ABQ5T6X8</accession>
<dbReference type="EMBL" id="BSFD01000003">
    <property type="protein sequence ID" value="GLK48520.1"/>
    <property type="molecule type" value="Genomic_DNA"/>
</dbReference>
<evidence type="ECO:0000313" key="2">
    <source>
        <dbReference type="Proteomes" id="UP001143509"/>
    </source>
</evidence>
<reference evidence="1" key="1">
    <citation type="journal article" date="2014" name="Int. J. Syst. Evol. Microbiol.">
        <title>Complete genome of a new Firmicutes species belonging to the dominant human colonic microbiota ('Ruminococcus bicirculans') reveals two chromosomes and a selective capacity to utilize plant glucans.</title>
        <authorList>
            <consortium name="NISC Comparative Sequencing Program"/>
            <person name="Wegmann U."/>
            <person name="Louis P."/>
            <person name="Goesmann A."/>
            <person name="Henrissat B."/>
            <person name="Duncan S.H."/>
            <person name="Flint H.J."/>
        </authorList>
    </citation>
    <scope>NUCLEOTIDE SEQUENCE</scope>
    <source>
        <strain evidence="1">VKM B-1499</strain>
    </source>
</reference>
<organism evidence="1 2">
    <name type="scientific">Brevundimonas intermedia</name>
    <dbReference type="NCBI Taxonomy" id="74315"/>
    <lineage>
        <taxon>Bacteria</taxon>
        <taxon>Pseudomonadati</taxon>
        <taxon>Pseudomonadota</taxon>
        <taxon>Alphaproteobacteria</taxon>
        <taxon>Caulobacterales</taxon>
        <taxon>Caulobacteraceae</taxon>
        <taxon>Brevundimonas</taxon>
    </lineage>
</organism>
<evidence type="ECO:0000313" key="1">
    <source>
        <dbReference type="EMBL" id="GLK48520.1"/>
    </source>
</evidence>
<comment type="caution">
    <text evidence="1">The sequence shown here is derived from an EMBL/GenBank/DDBJ whole genome shotgun (WGS) entry which is preliminary data.</text>
</comment>
<sequence length="64" mass="7527">MGRAFKAPKKTDKEQWNKVNSLWGAGYRFINHEGWRAVVPYPERLTEVAAFIRDNPDHPFRVKV</sequence>
<proteinExistence type="predicted"/>
<keyword evidence="2" id="KW-1185">Reference proteome</keyword>